<accession>A0A0S1XBU1</accession>
<reference evidence="1 2" key="1">
    <citation type="journal article" date="2016" name="Genome Announc.">
        <title>Complete genome sequence of the hyperthermophilic and piezophilic archaeon Thermococcus barophilus Ch5, capable of growth at the expense of hydrogenogenesis from carbon monoxide and formate.</title>
        <authorList>
            <person name="Oger P."/>
            <person name="Sokolova T.G."/>
            <person name="Kozhevnikova D.A."/>
            <person name="Taranov E.A."/>
            <person name="Vannier P."/>
            <person name="Lee H.S."/>
            <person name="Kwon K.K."/>
            <person name="Kang S.G."/>
            <person name="Lee J.H."/>
            <person name="Bonch-Osmolovskaya E.A."/>
            <person name="Lebedinsky A.V."/>
        </authorList>
    </citation>
    <scope>NUCLEOTIDE SEQUENCE [LARGE SCALE GENOMIC DNA]</scope>
    <source>
        <strain evidence="2">Ch5</strain>
    </source>
</reference>
<dbReference type="PATRIC" id="fig|55802.8.peg.1317"/>
<sequence length="535" mass="60521">MAKLREVAQIAAKLVDAWGPDNVDYATIWLAHGEKMDDLGEFIKKYAKDPEKAFQYLEELRQVMHKYIKPKGLRPPTTGAPATGTSTTKIITEKEPALEDVAIESLKRMGVDLKLETGNIPERKSKIFSWLVQNGLIRVEEENGKPVVRATEKLNRIVGKVGAKSAAAMIKWAAEEGVGKEHVEPVAKILGALEEFRQVAKKEDPALAKALEKAMKSKHTVRELLHVSVGLISVEELSERWKDKFGLTLIELLGKNPELTRAFIESMENLSELASHEVPVEWVPLLKMLDGKPSKEELERALERATLLRMVFSSYESLAIRGLQGNGRDITRGMLDILERAKVMVPSADITDEPRAELEILSKVTALMKDETYIEAIEEDVTQIVANIPETRKVELFKRESPRRKVEDFVAVLMEGNLSEEEAEEKGEELERYLRNYLDEKEAKELVNNIMIPFRARLLLKRYGIAEDFLFDYAHSKASRLLLLEARLTETLHGREIPSDSILRTMAGAPSLLGRKRVTLRGFERNRETLKRLLG</sequence>
<protein>
    <submittedName>
        <fullName evidence="1">Uncharacterized protein</fullName>
    </submittedName>
</protein>
<organism evidence="1 2">
    <name type="scientific">Thermococcus barophilus</name>
    <dbReference type="NCBI Taxonomy" id="55802"/>
    <lineage>
        <taxon>Archaea</taxon>
        <taxon>Methanobacteriati</taxon>
        <taxon>Methanobacteriota</taxon>
        <taxon>Thermococci</taxon>
        <taxon>Thermococcales</taxon>
        <taxon>Thermococcaceae</taxon>
        <taxon>Thermococcus</taxon>
    </lineage>
</organism>
<name>A0A0S1XBU1_THEBA</name>
<dbReference type="AlphaFoldDB" id="A0A0S1XBU1"/>
<dbReference type="STRING" id="55802.TBCH5v1_1338"/>
<evidence type="ECO:0000313" key="2">
    <source>
        <dbReference type="Proteomes" id="UP000066042"/>
    </source>
</evidence>
<gene>
    <name evidence="1" type="ORF">TBCH5v1_1338</name>
</gene>
<dbReference type="EMBL" id="CP013050">
    <property type="protein sequence ID" value="ALM75258.1"/>
    <property type="molecule type" value="Genomic_DNA"/>
</dbReference>
<proteinExistence type="predicted"/>
<evidence type="ECO:0000313" key="1">
    <source>
        <dbReference type="EMBL" id="ALM75258.1"/>
    </source>
</evidence>
<dbReference type="Proteomes" id="UP000066042">
    <property type="component" value="Chromosome"/>
</dbReference>